<accession>A0AAW6VRP7</accession>
<sequence length="216" mass="24766">MAKKYPDELKQRAKDYVQVHGYTFEKVSEILEIPVTTINGWSNSDATGKWIKSKYKDKIEDIKDELRKVTHDHPIYQTVKQQLLAEIMAQSPNQLALSVEEKVIAENRADALIMEAMSIENFDLMALEGVQLANKKLRYLKTETDMRKVPMSEIKIYNDIVASVKNQIHGKAPDTIINIATQNNLAQQVDYSQMSQDELMKELAKIEAKEKLERAI</sequence>
<gene>
    <name evidence="1" type="ORF">PT520_09715</name>
</gene>
<name>A0AAW6VRP7_9BACT</name>
<evidence type="ECO:0008006" key="3">
    <source>
        <dbReference type="Google" id="ProtNLM"/>
    </source>
</evidence>
<dbReference type="RefSeq" id="WP_284074959.1">
    <property type="nucleotide sequence ID" value="NZ_JAQTJH010000012.1"/>
</dbReference>
<protein>
    <recommendedName>
        <fullName evidence="3">Terminase</fullName>
    </recommendedName>
</protein>
<organism evidence="1 2">
    <name type="scientific">Aliarcobacter butzleri</name>
    <dbReference type="NCBI Taxonomy" id="28197"/>
    <lineage>
        <taxon>Bacteria</taxon>
        <taxon>Pseudomonadati</taxon>
        <taxon>Campylobacterota</taxon>
        <taxon>Epsilonproteobacteria</taxon>
        <taxon>Campylobacterales</taxon>
        <taxon>Arcobacteraceae</taxon>
        <taxon>Aliarcobacter</taxon>
    </lineage>
</organism>
<evidence type="ECO:0000313" key="1">
    <source>
        <dbReference type="EMBL" id="MDK2062793.1"/>
    </source>
</evidence>
<dbReference type="EMBL" id="JAQTJH010000012">
    <property type="protein sequence ID" value="MDK2062793.1"/>
    <property type="molecule type" value="Genomic_DNA"/>
</dbReference>
<reference evidence="1" key="1">
    <citation type="journal article" date="2023" name="Antibiotics">
        <title>Genomic Characterization of Antibiotic-Resistant Campylobacterales Isolated from Chilean Poultry Meat.</title>
        <authorList>
            <person name="Concha-Toloza M."/>
            <person name="Lopez-Cantillo M."/>
            <person name="Molina-Mora J.A."/>
            <person name="Collado L."/>
        </authorList>
    </citation>
    <scope>NUCLEOTIDE SEQUENCE</scope>
    <source>
        <strain evidence="1">FR1p273A</strain>
    </source>
</reference>
<proteinExistence type="predicted"/>
<comment type="caution">
    <text evidence="1">The sequence shown here is derived from an EMBL/GenBank/DDBJ whole genome shotgun (WGS) entry which is preliminary data.</text>
</comment>
<dbReference type="SUPFAM" id="SSF46689">
    <property type="entry name" value="Homeodomain-like"/>
    <property type="match status" value="1"/>
</dbReference>
<dbReference type="Proteomes" id="UP001237843">
    <property type="component" value="Unassembled WGS sequence"/>
</dbReference>
<evidence type="ECO:0000313" key="2">
    <source>
        <dbReference type="Proteomes" id="UP001237843"/>
    </source>
</evidence>
<reference evidence="1" key="2">
    <citation type="submission" date="2023-02" db="EMBL/GenBank/DDBJ databases">
        <authorList>
            <person name="Concha-Toloza M."/>
            <person name="Lopez-Cantillo M."/>
            <person name="Molina-Mora J."/>
            <person name="Collado L."/>
        </authorList>
    </citation>
    <scope>NUCLEOTIDE SEQUENCE</scope>
    <source>
        <strain evidence="1">FR1p273A</strain>
    </source>
</reference>
<dbReference type="InterPro" id="IPR009057">
    <property type="entry name" value="Homeodomain-like_sf"/>
</dbReference>
<dbReference type="AlphaFoldDB" id="A0AAW6VRP7"/>